<evidence type="ECO:0000256" key="1">
    <source>
        <dbReference type="ARBA" id="ARBA00000085"/>
    </source>
</evidence>
<evidence type="ECO:0000313" key="5">
    <source>
        <dbReference type="EMBL" id="MFH6985560.1"/>
    </source>
</evidence>
<reference evidence="5 6" key="1">
    <citation type="journal article" date="2013" name="Int. J. Syst. Evol. Microbiol.">
        <title>Marinoscillum luteum sp. nov., isolated from marine sediment.</title>
        <authorList>
            <person name="Cha I.T."/>
            <person name="Park S.J."/>
            <person name="Kim S.J."/>
            <person name="Kim J.G."/>
            <person name="Jung M.Y."/>
            <person name="Shin K.S."/>
            <person name="Kwon K.K."/>
            <person name="Yang S.H."/>
            <person name="Seo Y.S."/>
            <person name="Rhee S.K."/>
        </authorList>
    </citation>
    <scope>NUCLEOTIDE SEQUENCE [LARGE SCALE GENOMIC DNA]</scope>
    <source>
        <strain evidence="5 6">KCTC 23939</strain>
    </source>
</reference>
<dbReference type="Pfam" id="PF02518">
    <property type="entry name" value="HATPase_c"/>
    <property type="match status" value="1"/>
</dbReference>
<evidence type="ECO:0000256" key="2">
    <source>
        <dbReference type="ARBA" id="ARBA00012438"/>
    </source>
</evidence>
<gene>
    <name evidence="5" type="ORF">ACHKAR_19060</name>
</gene>
<dbReference type="SUPFAM" id="SSF55874">
    <property type="entry name" value="ATPase domain of HSP90 chaperone/DNA topoisomerase II/histidine kinase"/>
    <property type="match status" value="1"/>
</dbReference>
<evidence type="ECO:0000259" key="4">
    <source>
        <dbReference type="PROSITE" id="PS50109"/>
    </source>
</evidence>
<name>A0ABW7NDD7_9BACT</name>
<dbReference type="PRINTS" id="PR00344">
    <property type="entry name" value="BCTRLSENSOR"/>
</dbReference>
<dbReference type="PANTHER" id="PTHR43065">
    <property type="entry name" value="SENSOR HISTIDINE KINASE"/>
    <property type="match status" value="1"/>
</dbReference>
<dbReference type="Gene3D" id="3.30.565.10">
    <property type="entry name" value="Histidine kinase-like ATPase, C-terminal domain"/>
    <property type="match status" value="1"/>
</dbReference>
<dbReference type="InterPro" id="IPR004358">
    <property type="entry name" value="Sig_transdc_His_kin-like_C"/>
</dbReference>
<dbReference type="EMBL" id="JBIPKE010000020">
    <property type="protein sequence ID" value="MFH6985560.1"/>
    <property type="molecule type" value="Genomic_DNA"/>
</dbReference>
<proteinExistence type="predicted"/>
<dbReference type="InterPro" id="IPR005467">
    <property type="entry name" value="His_kinase_dom"/>
</dbReference>
<dbReference type="SMART" id="SM00388">
    <property type="entry name" value="HisKA"/>
    <property type="match status" value="1"/>
</dbReference>
<dbReference type="GO" id="GO:0016301">
    <property type="term" value="F:kinase activity"/>
    <property type="evidence" value="ECO:0007669"/>
    <property type="project" value="UniProtKB-KW"/>
</dbReference>
<dbReference type="CDD" id="cd00082">
    <property type="entry name" value="HisKA"/>
    <property type="match status" value="1"/>
</dbReference>
<dbReference type="PANTHER" id="PTHR43065:SF42">
    <property type="entry name" value="TWO-COMPONENT SENSOR PPRA"/>
    <property type="match status" value="1"/>
</dbReference>
<dbReference type="PROSITE" id="PS50109">
    <property type="entry name" value="HIS_KIN"/>
    <property type="match status" value="1"/>
</dbReference>
<dbReference type="Pfam" id="PF00512">
    <property type="entry name" value="HisKA"/>
    <property type="match status" value="1"/>
</dbReference>
<evidence type="ECO:0000256" key="3">
    <source>
        <dbReference type="ARBA" id="ARBA00022553"/>
    </source>
</evidence>
<keyword evidence="3" id="KW-0597">Phosphoprotein</keyword>
<dbReference type="RefSeq" id="WP_159581353.1">
    <property type="nucleotide sequence ID" value="NZ_JBIPKE010000020.1"/>
</dbReference>
<dbReference type="EC" id="2.7.13.3" evidence="2"/>
<dbReference type="InterPro" id="IPR036097">
    <property type="entry name" value="HisK_dim/P_sf"/>
</dbReference>
<organism evidence="5 6">
    <name type="scientific">Marinoscillum luteum</name>
    <dbReference type="NCBI Taxonomy" id="861051"/>
    <lineage>
        <taxon>Bacteria</taxon>
        <taxon>Pseudomonadati</taxon>
        <taxon>Bacteroidota</taxon>
        <taxon>Cytophagia</taxon>
        <taxon>Cytophagales</taxon>
        <taxon>Reichenbachiellaceae</taxon>
        <taxon>Marinoscillum</taxon>
    </lineage>
</organism>
<keyword evidence="5" id="KW-0418">Kinase</keyword>
<dbReference type="SMART" id="SM00387">
    <property type="entry name" value="HATPase_c"/>
    <property type="match status" value="1"/>
</dbReference>
<keyword evidence="5" id="KW-0808">Transferase</keyword>
<sequence>MKENSTEFQLRERVKELNCLYELSKIAWEEENDLKAIIAKSLVILPKAMQYPDLAEVSMTIHKKQYSTPHFSDCKWDISTPLTVGERKYGTIKIGYRESGDIASKASPFLQEERNLIRIVGRELSLFIRRASVEEDKQKLKAQLQHAERLAFVGELSAGIAHELNEPLGKILGFSQLLKKGGELNFQQEEDIERIIKASLYTREIIKKLMIFSRQMPQQIVPVNLNTIVSSTLYFIDVRFQSQGINIVERLDPNLPLIQADSVQMSQVLVNLITNAIHALPEGGQVTVSTRQKDNAVILAVKDTGTGMPPSVRKKIFEPFFTTKPVGQGTGLGLSVVQGIIDSHDGSIQVTSTRGKGSKFEIRLPIKHVQS</sequence>
<dbReference type="InterPro" id="IPR003594">
    <property type="entry name" value="HATPase_dom"/>
</dbReference>
<dbReference type="InterPro" id="IPR036890">
    <property type="entry name" value="HATPase_C_sf"/>
</dbReference>
<evidence type="ECO:0000313" key="6">
    <source>
        <dbReference type="Proteomes" id="UP001610063"/>
    </source>
</evidence>
<dbReference type="InterPro" id="IPR003661">
    <property type="entry name" value="HisK_dim/P_dom"/>
</dbReference>
<keyword evidence="6" id="KW-1185">Reference proteome</keyword>
<accession>A0ABW7NDD7</accession>
<feature type="domain" description="Histidine kinase" evidence="4">
    <location>
        <begin position="159"/>
        <end position="368"/>
    </location>
</feature>
<comment type="caution">
    <text evidence="5">The sequence shown here is derived from an EMBL/GenBank/DDBJ whole genome shotgun (WGS) entry which is preliminary data.</text>
</comment>
<dbReference type="Proteomes" id="UP001610063">
    <property type="component" value="Unassembled WGS sequence"/>
</dbReference>
<dbReference type="SUPFAM" id="SSF47384">
    <property type="entry name" value="Homodimeric domain of signal transducing histidine kinase"/>
    <property type="match status" value="1"/>
</dbReference>
<comment type="catalytic activity">
    <reaction evidence="1">
        <text>ATP + protein L-histidine = ADP + protein N-phospho-L-histidine.</text>
        <dbReference type="EC" id="2.7.13.3"/>
    </reaction>
</comment>
<protein>
    <recommendedName>
        <fullName evidence="2">histidine kinase</fullName>
        <ecNumber evidence="2">2.7.13.3</ecNumber>
    </recommendedName>
</protein>
<dbReference type="Gene3D" id="1.10.287.130">
    <property type="match status" value="1"/>
</dbReference>